<accession>A0A5N6GRM6</accession>
<gene>
    <name evidence="1" type="ORF">BDV35DRAFT_359409</name>
</gene>
<dbReference type="Proteomes" id="UP000325434">
    <property type="component" value="Unassembled WGS sequence"/>
</dbReference>
<organism evidence="1">
    <name type="scientific">Aspergillus flavus</name>
    <dbReference type="NCBI Taxonomy" id="5059"/>
    <lineage>
        <taxon>Eukaryota</taxon>
        <taxon>Fungi</taxon>
        <taxon>Dikarya</taxon>
        <taxon>Ascomycota</taxon>
        <taxon>Pezizomycotina</taxon>
        <taxon>Eurotiomycetes</taxon>
        <taxon>Eurotiomycetidae</taxon>
        <taxon>Eurotiales</taxon>
        <taxon>Aspergillaceae</taxon>
        <taxon>Aspergillus</taxon>
        <taxon>Aspergillus subgen. Circumdati</taxon>
    </lineage>
</organism>
<evidence type="ECO:0000313" key="1">
    <source>
        <dbReference type="EMBL" id="KAB8244588.1"/>
    </source>
</evidence>
<dbReference type="EMBL" id="ML734624">
    <property type="protein sequence ID" value="KAB8244588.1"/>
    <property type="molecule type" value="Genomic_DNA"/>
</dbReference>
<reference evidence="1" key="1">
    <citation type="submission" date="2019-04" db="EMBL/GenBank/DDBJ databases">
        <title>Friends and foes A comparative genomics study of 23 Aspergillus species from section Flavi.</title>
        <authorList>
            <consortium name="DOE Joint Genome Institute"/>
            <person name="Kjaerbolling I."/>
            <person name="Vesth T."/>
            <person name="Frisvad J.C."/>
            <person name="Nybo J.L."/>
            <person name="Theobald S."/>
            <person name="Kildgaard S."/>
            <person name="Isbrandt T."/>
            <person name="Kuo A."/>
            <person name="Sato A."/>
            <person name="Lyhne E.K."/>
            <person name="Kogle M.E."/>
            <person name="Wiebenga A."/>
            <person name="Kun R.S."/>
            <person name="Lubbers R.J."/>
            <person name="Makela M.R."/>
            <person name="Barry K."/>
            <person name="Chovatia M."/>
            <person name="Clum A."/>
            <person name="Daum C."/>
            <person name="Haridas S."/>
            <person name="He G."/>
            <person name="LaButti K."/>
            <person name="Lipzen A."/>
            <person name="Mondo S."/>
            <person name="Riley R."/>
            <person name="Salamov A."/>
            <person name="Simmons B.A."/>
            <person name="Magnuson J.K."/>
            <person name="Henrissat B."/>
            <person name="Mortensen U.H."/>
            <person name="Larsen T.O."/>
            <person name="Devries R.P."/>
            <person name="Grigoriev I.V."/>
            <person name="Machida M."/>
            <person name="Baker S.E."/>
            <person name="Andersen M.R."/>
        </authorList>
    </citation>
    <scope>NUCLEOTIDE SEQUENCE [LARGE SCALE GENOMIC DNA]</scope>
    <source>
        <strain evidence="1">CBS 121.62</strain>
    </source>
</reference>
<proteinExistence type="predicted"/>
<name>A0A5N6GRM6_ASPFL</name>
<protein>
    <submittedName>
        <fullName evidence="1">Uncharacterized protein</fullName>
    </submittedName>
</protein>
<sequence>MDVYKVVVLGNDAISKTTFALQVCSTRKFVCADQSQALKHSMPQLISQAFIGICDPTIEEKYHQ</sequence>
<dbReference type="AlphaFoldDB" id="A0A5N6GRM6"/>